<dbReference type="Proteomes" id="UP000472270">
    <property type="component" value="Unassembled WGS sequence"/>
</dbReference>
<organism evidence="2 3">
    <name type="scientific">Sinocyclocheilus rhinocerous</name>
    <dbReference type="NCBI Taxonomy" id="307959"/>
    <lineage>
        <taxon>Eukaryota</taxon>
        <taxon>Metazoa</taxon>
        <taxon>Chordata</taxon>
        <taxon>Craniata</taxon>
        <taxon>Vertebrata</taxon>
        <taxon>Euteleostomi</taxon>
        <taxon>Actinopterygii</taxon>
        <taxon>Neopterygii</taxon>
        <taxon>Teleostei</taxon>
        <taxon>Ostariophysi</taxon>
        <taxon>Cypriniformes</taxon>
        <taxon>Cyprinidae</taxon>
        <taxon>Cyprininae</taxon>
        <taxon>Sinocyclocheilus</taxon>
    </lineage>
</organism>
<evidence type="ECO:0000256" key="1">
    <source>
        <dbReference type="SAM" id="SignalP"/>
    </source>
</evidence>
<dbReference type="InterPro" id="IPR032675">
    <property type="entry name" value="LRR_dom_sf"/>
</dbReference>
<accession>A0A673L617</accession>
<protein>
    <recommendedName>
        <fullName evidence="4">LRRNT domain-containing protein</fullName>
    </recommendedName>
</protein>
<keyword evidence="1" id="KW-0732">Signal</keyword>
<proteinExistence type="predicted"/>
<dbReference type="AlphaFoldDB" id="A0A673L617"/>
<dbReference type="Gene3D" id="3.80.10.10">
    <property type="entry name" value="Ribonuclease Inhibitor"/>
    <property type="match status" value="1"/>
</dbReference>
<dbReference type="Ensembl" id="ENSSRHT00000072884.1">
    <property type="protein sequence ID" value="ENSSRHP00000070955.1"/>
    <property type="gene ID" value="ENSSRHG00000035289.1"/>
</dbReference>
<reference evidence="2" key="2">
    <citation type="submission" date="2025-09" db="UniProtKB">
        <authorList>
            <consortium name="Ensembl"/>
        </authorList>
    </citation>
    <scope>IDENTIFICATION</scope>
</reference>
<evidence type="ECO:0000313" key="2">
    <source>
        <dbReference type="Ensembl" id="ENSSRHP00000070955.1"/>
    </source>
</evidence>
<dbReference type="PANTHER" id="PTHR24367">
    <property type="entry name" value="LEUCINE-RICH REPEAT-CONTAINING PROTEIN"/>
    <property type="match status" value="1"/>
</dbReference>
<dbReference type="PANTHER" id="PTHR24367:SF21">
    <property type="entry name" value="LEUCINE-RICH REPEAT LGI FAMILY MEMBER 2"/>
    <property type="match status" value="1"/>
</dbReference>
<keyword evidence="3" id="KW-1185">Reference proteome</keyword>
<reference evidence="2" key="1">
    <citation type="submission" date="2025-08" db="UniProtKB">
        <authorList>
            <consortium name="Ensembl"/>
        </authorList>
    </citation>
    <scope>IDENTIFICATION</scope>
</reference>
<dbReference type="GO" id="GO:0005615">
    <property type="term" value="C:extracellular space"/>
    <property type="evidence" value="ECO:0007669"/>
    <property type="project" value="TreeGrafter"/>
</dbReference>
<evidence type="ECO:0008006" key="4">
    <source>
        <dbReference type="Google" id="ProtNLM"/>
    </source>
</evidence>
<name>A0A673L617_9TELE</name>
<evidence type="ECO:0000313" key="3">
    <source>
        <dbReference type="Proteomes" id="UP000472270"/>
    </source>
</evidence>
<feature type="chain" id="PRO_5025567761" description="LRRNT domain-containing protein" evidence="1">
    <location>
        <begin position="21"/>
        <end position="81"/>
    </location>
</feature>
<dbReference type="GO" id="GO:1904862">
    <property type="term" value="P:inhibitory synapse assembly"/>
    <property type="evidence" value="ECO:0007669"/>
    <property type="project" value="TreeGrafter"/>
</dbReference>
<feature type="signal peptide" evidence="1">
    <location>
        <begin position="1"/>
        <end position="20"/>
    </location>
</feature>
<dbReference type="InterPro" id="IPR051295">
    <property type="entry name" value="LGI_related"/>
</dbReference>
<sequence length="81" mass="8645">MQSVVIISALLLCLASSGNAGKKVFKCPSSCSCSKESIICVGSSYIPRFIPNDVSSLSIVNGTFSEIREAMFAHMQSLQLL</sequence>